<organism evidence="3 4">
    <name type="scientific">Prorocentrum cordatum</name>
    <dbReference type="NCBI Taxonomy" id="2364126"/>
    <lineage>
        <taxon>Eukaryota</taxon>
        <taxon>Sar</taxon>
        <taxon>Alveolata</taxon>
        <taxon>Dinophyceae</taxon>
        <taxon>Prorocentrales</taxon>
        <taxon>Prorocentraceae</taxon>
        <taxon>Prorocentrum</taxon>
    </lineage>
</organism>
<feature type="transmembrane region" description="Helical" evidence="2">
    <location>
        <begin position="12"/>
        <end position="32"/>
    </location>
</feature>
<accession>A0ABN9UBT3</accession>
<reference evidence="3" key="1">
    <citation type="submission" date="2023-10" db="EMBL/GenBank/DDBJ databases">
        <authorList>
            <person name="Chen Y."/>
            <person name="Shah S."/>
            <person name="Dougan E. K."/>
            <person name="Thang M."/>
            <person name="Chan C."/>
        </authorList>
    </citation>
    <scope>NUCLEOTIDE SEQUENCE [LARGE SCALE GENOMIC DNA]</scope>
</reference>
<evidence type="ECO:0000256" key="1">
    <source>
        <dbReference type="SAM" id="MobiDB-lite"/>
    </source>
</evidence>
<evidence type="ECO:0000313" key="4">
    <source>
        <dbReference type="Proteomes" id="UP001189429"/>
    </source>
</evidence>
<name>A0ABN9UBT3_9DINO</name>
<keyword evidence="2" id="KW-0812">Transmembrane</keyword>
<keyword evidence="4" id="KW-1185">Reference proteome</keyword>
<feature type="compositionally biased region" description="Basic and acidic residues" evidence="1">
    <location>
        <begin position="103"/>
        <end position="115"/>
    </location>
</feature>
<feature type="transmembrane region" description="Helical" evidence="2">
    <location>
        <begin position="44"/>
        <end position="62"/>
    </location>
</feature>
<proteinExistence type="predicted"/>
<feature type="compositionally biased region" description="Basic residues" evidence="1">
    <location>
        <begin position="240"/>
        <end position="252"/>
    </location>
</feature>
<evidence type="ECO:0000313" key="3">
    <source>
        <dbReference type="EMBL" id="CAK0856889.1"/>
    </source>
</evidence>
<dbReference type="Proteomes" id="UP001189429">
    <property type="component" value="Unassembled WGS sequence"/>
</dbReference>
<keyword evidence="2" id="KW-1133">Transmembrane helix</keyword>
<gene>
    <name evidence="3" type="ORF">PCOR1329_LOCUS47146</name>
</gene>
<sequence>WWLVVILLARWFGDFVDLMGLGSFTLWFLLIASLAEFAGSNTPVWIISVAIWFSICHARCFLTDLALSRIVGVSGSMALEGTPPWLALPTAETNGAPPHKKGRSDDDRGSGGTKGLKETVKMVGRLVLADSREIQELAAVVFKKFEAKKGGLSEQQEATGKAYDAQSIALREKAKNGEQVDYESRGPPHVAIFAASVKWWGTQGNLTKQELTDGFASLWKDVIMRFTPQQVAAPVPYFRWKPHRGKPSKGKGKSSSDDMQEDTKGTDKGIIMYAVELSHANGPKLSMLLAEAMADMKAIHKPGAAPPGPLHRQLSRMINEI</sequence>
<keyword evidence="2" id="KW-0472">Membrane</keyword>
<comment type="caution">
    <text evidence="3">The sequence shown here is derived from an EMBL/GenBank/DDBJ whole genome shotgun (WGS) entry which is preliminary data.</text>
</comment>
<evidence type="ECO:0000256" key="2">
    <source>
        <dbReference type="SAM" id="Phobius"/>
    </source>
</evidence>
<feature type="non-terminal residue" evidence="3">
    <location>
        <position position="1"/>
    </location>
</feature>
<feature type="region of interest" description="Disordered" evidence="1">
    <location>
        <begin position="89"/>
        <end position="115"/>
    </location>
</feature>
<dbReference type="EMBL" id="CAUYUJ010015679">
    <property type="protein sequence ID" value="CAK0856889.1"/>
    <property type="molecule type" value="Genomic_DNA"/>
</dbReference>
<feature type="region of interest" description="Disordered" evidence="1">
    <location>
        <begin position="239"/>
        <end position="264"/>
    </location>
</feature>
<protein>
    <submittedName>
        <fullName evidence="3">Uncharacterized protein</fullName>
    </submittedName>
</protein>